<feature type="compositionally biased region" description="Polar residues" evidence="1">
    <location>
        <begin position="274"/>
        <end position="286"/>
    </location>
</feature>
<feature type="compositionally biased region" description="Polar residues" evidence="1">
    <location>
        <begin position="133"/>
        <end position="143"/>
    </location>
</feature>
<keyword evidence="4" id="KW-1185">Reference proteome</keyword>
<accession>A0A2T9Y341</accession>
<organism evidence="3 4">
    <name type="scientific">Smittium simulii</name>
    <dbReference type="NCBI Taxonomy" id="133385"/>
    <lineage>
        <taxon>Eukaryota</taxon>
        <taxon>Fungi</taxon>
        <taxon>Fungi incertae sedis</taxon>
        <taxon>Zoopagomycota</taxon>
        <taxon>Kickxellomycotina</taxon>
        <taxon>Harpellomycetes</taxon>
        <taxon>Harpellales</taxon>
        <taxon>Legeriomycetaceae</taxon>
        <taxon>Smittium</taxon>
    </lineage>
</organism>
<feature type="compositionally biased region" description="Polar residues" evidence="1">
    <location>
        <begin position="328"/>
        <end position="346"/>
    </location>
</feature>
<dbReference type="AlphaFoldDB" id="A0A2T9Y341"/>
<feature type="chain" id="PRO_5015717612" evidence="2">
    <location>
        <begin position="25"/>
        <end position="400"/>
    </location>
</feature>
<feature type="region of interest" description="Disordered" evidence="1">
    <location>
        <begin position="124"/>
        <end position="349"/>
    </location>
</feature>
<gene>
    <name evidence="3" type="ORF">BB561_006570</name>
</gene>
<comment type="caution">
    <text evidence="3">The sequence shown here is derived from an EMBL/GenBank/DDBJ whole genome shotgun (WGS) entry which is preliminary data.</text>
</comment>
<feature type="compositionally biased region" description="Low complexity" evidence="1">
    <location>
        <begin position="257"/>
        <end position="268"/>
    </location>
</feature>
<reference evidence="3 4" key="1">
    <citation type="journal article" date="2018" name="MBio">
        <title>Comparative Genomics Reveals the Core Gene Toolbox for the Fungus-Insect Symbiosis.</title>
        <authorList>
            <person name="Wang Y."/>
            <person name="Stata M."/>
            <person name="Wang W."/>
            <person name="Stajich J.E."/>
            <person name="White M.M."/>
            <person name="Moncalvo J.M."/>
        </authorList>
    </citation>
    <scope>NUCLEOTIDE SEQUENCE [LARGE SCALE GENOMIC DNA]</scope>
    <source>
        <strain evidence="3 4">SWE-8-4</strain>
    </source>
</reference>
<sequence>MIKQYSSLHFLLNFIVFLSVIVHSLPIQINKKHLKQTCLDESKFYDSISKYSNNNNVEHLAIADNLHNRNSCIENILQKRVAGQTDDSSDLSVSSLGKGDLADGEILEKANIFSRPVKIVEPIDGLRLPPNPLSQSSSYQLNIPDTPKTPDILESLSSKSGIGKHSYLESEDSSNNLKVPKTPEYKDILGGESSAKIPKIEFPEKSDSSSSYPETPRTPDGNRVSESDFVEYRPPSRSFADFDSASEHNFSESESRPSTPGISSTPGSPDFPNSPKTPESPNVSDFSDSESTHGSYSGSVNSGSPNNSNARSPTFGDQITPEAKTSDSDSFIETSRLSPKPANSGSIAGKIGSNIPNAAENAELVSNMIAPQVAPQVVSNVATSSGFFANFLPNLVGVIL</sequence>
<proteinExistence type="predicted"/>
<evidence type="ECO:0000313" key="4">
    <source>
        <dbReference type="Proteomes" id="UP000245383"/>
    </source>
</evidence>
<evidence type="ECO:0000313" key="3">
    <source>
        <dbReference type="EMBL" id="PVU86751.1"/>
    </source>
</evidence>
<feature type="compositionally biased region" description="Basic and acidic residues" evidence="1">
    <location>
        <begin position="198"/>
        <end position="207"/>
    </location>
</feature>
<feature type="signal peptide" evidence="2">
    <location>
        <begin position="1"/>
        <end position="24"/>
    </location>
</feature>
<evidence type="ECO:0000256" key="2">
    <source>
        <dbReference type="SAM" id="SignalP"/>
    </source>
</evidence>
<feature type="compositionally biased region" description="Basic and acidic residues" evidence="1">
    <location>
        <begin position="245"/>
        <end position="255"/>
    </location>
</feature>
<keyword evidence="2" id="KW-0732">Signal</keyword>
<feature type="compositionally biased region" description="Low complexity" evidence="1">
    <location>
        <begin position="294"/>
        <end position="309"/>
    </location>
</feature>
<evidence type="ECO:0000256" key="1">
    <source>
        <dbReference type="SAM" id="MobiDB-lite"/>
    </source>
</evidence>
<protein>
    <submittedName>
        <fullName evidence="3">Uncharacterized protein</fullName>
    </submittedName>
</protein>
<dbReference type="EMBL" id="MBFR01000610">
    <property type="protein sequence ID" value="PVU86751.1"/>
    <property type="molecule type" value="Genomic_DNA"/>
</dbReference>
<name>A0A2T9Y341_9FUNG</name>
<dbReference type="Proteomes" id="UP000245383">
    <property type="component" value="Unassembled WGS sequence"/>
</dbReference>